<dbReference type="OrthoDB" id="4530at2759"/>
<protein>
    <submittedName>
        <fullName evidence="2">Putative oxidoreductase</fullName>
    </submittedName>
</protein>
<dbReference type="PANTHER" id="PTHR13847:SF150">
    <property type="entry name" value="OXIDOREDUCTASE TDA3-RELATED"/>
    <property type="match status" value="1"/>
</dbReference>
<evidence type="ECO:0000313" key="3">
    <source>
        <dbReference type="Proteomes" id="UP000247409"/>
    </source>
</evidence>
<dbReference type="AlphaFoldDB" id="A0A2V3IEE3"/>
<accession>A0A2V3IEE3</accession>
<dbReference type="PANTHER" id="PTHR13847">
    <property type="entry name" value="SARCOSINE DEHYDROGENASE-RELATED"/>
    <property type="match status" value="1"/>
</dbReference>
<keyword evidence="3" id="KW-1185">Reference proteome</keyword>
<dbReference type="SUPFAM" id="SSF51905">
    <property type="entry name" value="FAD/NAD(P)-binding domain"/>
    <property type="match status" value="1"/>
</dbReference>
<organism evidence="2 3">
    <name type="scientific">Gracilariopsis chorda</name>
    <dbReference type="NCBI Taxonomy" id="448386"/>
    <lineage>
        <taxon>Eukaryota</taxon>
        <taxon>Rhodophyta</taxon>
        <taxon>Florideophyceae</taxon>
        <taxon>Rhodymeniophycidae</taxon>
        <taxon>Gracilariales</taxon>
        <taxon>Gracilariaceae</taxon>
        <taxon>Gracilariopsis</taxon>
    </lineage>
</organism>
<evidence type="ECO:0000313" key="2">
    <source>
        <dbReference type="EMBL" id="PXF40455.1"/>
    </source>
</evidence>
<proteinExistence type="predicted"/>
<dbReference type="STRING" id="448386.A0A2V3IEE3"/>
<reference evidence="2 3" key="1">
    <citation type="journal article" date="2018" name="Mol. Biol. Evol.">
        <title>Analysis of the draft genome of the red seaweed Gracilariopsis chorda provides insights into genome size evolution in Rhodophyta.</title>
        <authorList>
            <person name="Lee J."/>
            <person name="Yang E.C."/>
            <person name="Graf L."/>
            <person name="Yang J.H."/>
            <person name="Qiu H."/>
            <person name="Zel Zion U."/>
            <person name="Chan C.X."/>
            <person name="Stephens T.G."/>
            <person name="Weber A.P.M."/>
            <person name="Boo G.H."/>
            <person name="Boo S.M."/>
            <person name="Kim K.M."/>
            <person name="Shin Y."/>
            <person name="Jung M."/>
            <person name="Lee S.J."/>
            <person name="Yim H.S."/>
            <person name="Lee J.H."/>
            <person name="Bhattacharya D."/>
            <person name="Yoon H.S."/>
        </authorList>
    </citation>
    <scope>NUCLEOTIDE SEQUENCE [LARGE SCALE GENOMIC DNA]</scope>
    <source>
        <strain evidence="2 3">SKKU-2015</strain>
        <tissue evidence="2">Whole body</tissue>
    </source>
</reference>
<dbReference type="EMBL" id="NBIV01000292">
    <property type="protein sequence ID" value="PXF40455.1"/>
    <property type="molecule type" value="Genomic_DNA"/>
</dbReference>
<dbReference type="GO" id="GO:0005737">
    <property type="term" value="C:cytoplasm"/>
    <property type="evidence" value="ECO:0007669"/>
    <property type="project" value="TreeGrafter"/>
</dbReference>
<evidence type="ECO:0000259" key="1">
    <source>
        <dbReference type="Pfam" id="PF01266"/>
    </source>
</evidence>
<dbReference type="Proteomes" id="UP000247409">
    <property type="component" value="Unassembled WGS sequence"/>
</dbReference>
<comment type="caution">
    <text evidence="2">The sequence shown here is derived from an EMBL/GenBank/DDBJ whole genome shotgun (WGS) entry which is preliminary data.</text>
</comment>
<dbReference type="InterPro" id="IPR006076">
    <property type="entry name" value="FAD-dep_OxRdtase"/>
</dbReference>
<dbReference type="InterPro" id="IPR036188">
    <property type="entry name" value="FAD/NAD-bd_sf"/>
</dbReference>
<dbReference type="Pfam" id="PF01266">
    <property type="entry name" value="DAO"/>
    <property type="match status" value="1"/>
</dbReference>
<gene>
    <name evidence="2" type="ORF">BWQ96_09831</name>
</gene>
<feature type="domain" description="FAD dependent oxidoreductase" evidence="1">
    <location>
        <begin position="17"/>
        <end position="366"/>
    </location>
</feature>
<dbReference type="Gene3D" id="3.50.50.60">
    <property type="entry name" value="FAD/NAD(P)-binding domain"/>
    <property type="match status" value="3"/>
</dbReference>
<name>A0A2V3IEE3_9FLOR</name>
<sequence length="386" mass="41480">MDTNATSATSDKPEKTIAIIGAGIIGASIAYNLSLHDRRTTIFEQCAPACAASGKSGGFLAKDWCDSSEQKHLARPSFDIHRNYAKELNCDIGYRPIESYSVSLTSCPSRIVRGARRPAPLAWLDGTATVLNGAHRIGTQTTNAQVLPKRLTEALLQRAEERVGSSVVVARVTDVQRTPERDGWQVHSTNKNGTDQIDTFDIVVLAMGPWTIKAKQWFPNLPAIMAHKAASVVIKAKVPPSVLFTEYVNIRGEARSPEAYPRVDEVYLCQSAIAEDLADDPDHIHPSPQDVRDLIAFGEGLSSDIGSAAKKARNVKTQACNLPISPDGLPVIGAVSGTDKSVFVATGHSCWGILNSAATGKAVAELIVRGRSTVNVRAFDPARFGE</sequence>